<dbReference type="SUPFAM" id="SSF117916">
    <property type="entry name" value="Fe-S cluster assembly (FSCA) domain-like"/>
    <property type="match status" value="1"/>
</dbReference>
<dbReference type="KEGG" id="mspg:F6B93_04270"/>
<evidence type="ECO:0000313" key="4">
    <source>
        <dbReference type="Proteomes" id="UP000682202"/>
    </source>
</evidence>
<dbReference type="Gene3D" id="3.30.300.130">
    <property type="entry name" value="Fe-S cluster assembly (FSCA)"/>
    <property type="match status" value="1"/>
</dbReference>
<dbReference type="Pfam" id="PF01106">
    <property type="entry name" value="NifU"/>
    <property type="match status" value="1"/>
</dbReference>
<protein>
    <recommendedName>
        <fullName evidence="2">NIF system FeS cluster assembly NifU C-terminal domain-containing protein</fullName>
    </recommendedName>
</protein>
<feature type="domain" description="NIF system FeS cluster assembly NifU C-terminal" evidence="2">
    <location>
        <begin position="20"/>
        <end position="85"/>
    </location>
</feature>
<keyword evidence="4" id="KW-1185">Reference proteome</keyword>
<dbReference type="GO" id="GO:0051536">
    <property type="term" value="F:iron-sulfur cluster binding"/>
    <property type="evidence" value="ECO:0007669"/>
    <property type="project" value="InterPro"/>
</dbReference>
<accession>A0A975JVG5</accession>
<dbReference type="AlphaFoldDB" id="A0A975JVG5"/>
<dbReference type="GO" id="GO:0005506">
    <property type="term" value="F:iron ion binding"/>
    <property type="evidence" value="ECO:0007669"/>
    <property type="project" value="InterPro"/>
</dbReference>
<sequence>MTEEMIVVTTTVKTPDAETIEGVVAAQIRPLLHVHGGDIDVLSVSDAGHVELQFQGACKTCVLKSVTYAIAVRERLLQYPGVTSVEVHGVNLSEAALARASMAYAGHSLMLTAKDTALGPQQTPRLGGLERP</sequence>
<evidence type="ECO:0000259" key="2">
    <source>
        <dbReference type="Pfam" id="PF01106"/>
    </source>
</evidence>
<name>A0A975JVG5_9MYCO</name>
<dbReference type="InterPro" id="IPR001075">
    <property type="entry name" value="NIF_FeS_clus_asmbl_NifU_C"/>
</dbReference>
<dbReference type="Proteomes" id="UP000682202">
    <property type="component" value="Chromosome"/>
</dbReference>
<gene>
    <name evidence="3" type="ORF">F6B93_04270</name>
</gene>
<dbReference type="RefSeq" id="WP_211697892.1">
    <property type="nucleotide sequence ID" value="NZ_CP046600.1"/>
</dbReference>
<evidence type="ECO:0000313" key="3">
    <source>
        <dbReference type="EMBL" id="QUR66406.1"/>
    </source>
</evidence>
<organism evidence="3 4">
    <name type="scientific">Mycobacterium spongiae</name>
    <dbReference type="NCBI Taxonomy" id="886343"/>
    <lineage>
        <taxon>Bacteria</taxon>
        <taxon>Bacillati</taxon>
        <taxon>Actinomycetota</taxon>
        <taxon>Actinomycetes</taxon>
        <taxon>Mycobacteriales</taxon>
        <taxon>Mycobacteriaceae</taxon>
        <taxon>Mycobacterium</taxon>
    </lineage>
</organism>
<reference evidence="3" key="1">
    <citation type="submission" date="2019-12" db="EMBL/GenBank/DDBJ databases">
        <title>Mycobacterium spongiae sp. nov.</title>
        <authorList>
            <person name="Stinear T."/>
        </authorList>
    </citation>
    <scope>NUCLEOTIDE SEQUENCE</scope>
    <source>
        <strain evidence="3">FSD4b-SM</strain>
    </source>
</reference>
<comment type="function">
    <text evidence="1">May be involved in the formation or repair of [Fe-S] clusters present in iron-sulfur proteins.</text>
</comment>
<proteinExistence type="predicted"/>
<dbReference type="GO" id="GO:0016226">
    <property type="term" value="P:iron-sulfur cluster assembly"/>
    <property type="evidence" value="ECO:0007669"/>
    <property type="project" value="InterPro"/>
</dbReference>
<dbReference type="EMBL" id="CP046600">
    <property type="protein sequence ID" value="QUR66406.1"/>
    <property type="molecule type" value="Genomic_DNA"/>
</dbReference>
<dbReference type="InterPro" id="IPR034904">
    <property type="entry name" value="FSCA_dom_sf"/>
</dbReference>
<evidence type="ECO:0000256" key="1">
    <source>
        <dbReference type="ARBA" id="ARBA00049958"/>
    </source>
</evidence>